<dbReference type="PANTHER" id="PTHR42776:SF4">
    <property type="entry name" value="ACYLAMINO-ACID-RELEASING ENZYME"/>
    <property type="match status" value="1"/>
</dbReference>
<dbReference type="EMBL" id="JABBWD010000003">
    <property type="protein sequence ID" value="KAG1782528.1"/>
    <property type="molecule type" value="Genomic_DNA"/>
</dbReference>
<evidence type="ECO:0000256" key="1">
    <source>
        <dbReference type="ARBA" id="ARBA00022801"/>
    </source>
</evidence>
<sequence>MFDAHDDDDDDIHLPSHTVIGQHPTLFKSASLRNPVISVGELTSGTDIPDWVYAEFGVLSTDSDSLTSPPSNSNSLTSPMSNSNSPTTPTSDTLTLTPTPPLMTPQTYNTLFTLIVHVDNITVPVLIFIGEDDLRVVMGQGIGFYHAIKGRVGGITTGTGDAIGDGDANMTGTGETRTGRDKMKGIVEILAFPGESHAIEGVEAASWIS</sequence>
<dbReference type="Proteomes" id="UP000714275">
    <property type="component" value="Unassembled WGS sequence"/>
</dbReference>
<feature type="compositionally biased region" description="Low complexity" evidence="2">
    <location>
        <begin position="62"/>
        <end position="97"/>
    </location>
</feature>
<reference evidence="3" key="1">
    <citation type="journal article" date="2020" name="New Phytol.">
        <title>Comparative genomics reveals dynamic genome evolution in host specialist ectomycorrhizal fungi.</title>
        <authorList>
            <person name="Lofgren L.A."/>
            <person name="Nguyen N.H."/>
            <person name="Vilgalys R."/>
            <person name="Ruytinx J."/>
            <person name="Liao H.L."/>
            <person name="Branco S."/>
            <person name="Kuo A."/>
            <person name="LaButti K."/>
            <person name="Lipzen A."/>
            <person name="Andreopoulos W."/>
            <person name="Pangilinan J."/>
            <person name="Riley R."/>
            <person name="Hundley H."/>
            <person name="Na H."/>
            <person name="Barry K."/>
            <person name="Grigoriev I.V."/>
            <person name="Stajich J.E."/>
            <person name="Kennedy P.G."/>
        </authorList>
    </citation>
    <scope>NUCLEOTIDE SEQUENCE</scope>
    <source>
        <strain evidence="3">DOB743</strain>
    </source>
</reference>
<keyword evidence="4" id="KW-1185">Reference proteome</keyword>
<dbReference type="PANTHER" id="PTHR42776">
    <property type="entry name" value="SERINE PEPTIDASE S9 FAMILY MEMBER"/>
    <property type="match status" value="1"/>
</dbReference>
<keyword evidence="1" id="KW-0378">Hydrolase</keyword>
<comment type="caution">
    <text evidence="3">The sequence shown here is derived from an EMBL/GenBank/DDBJ whole genome shotgun (WGS) entry which is preliminary data.</text>
</comment>
<feature type="region of interest" description="Disordered" evidence="2">
    <location>
        <begin position="62"/>
        <end position="98"/>
    </location>
</feature>
<evidence type="ECO:0000256" key="2">
    <source>
        <dbReference type="SAM" id="MobiDB-lite"/>
    </source>
</evidence>
<dbReference type="SUPFAM" id="SSF53474">
    <property type="entry name" value="alpha/beta-Hydrolases"/>
    <property type="match status" value="1"/>
</dbReference>
<dbReference type="AlphaFoldDB" id="A0A9P7A4Y6"/>
<name>A0A9P7A4Y6_9AGAM</name>
<proteinExistence type="predicted"/>
<evidence type="ECO:0000313" key="4">
    <source>
        <dbReference type="Proteomes" id="UP000714275"/>
    </source>
</evidence>
<evidence type="ECO:0000313" key="3">
    <source>
        <dbReference type="EMBL" id="KAG1782528.1"/>
    </source>
</evidence>
<accession>A0A9P7A4Y6</accession>
<organism evidence="3 4">
    <name type="scientific">Suillus placidus</name>
    <dbReference type="NCBI Taxonomy" id="48579"/>
    <lineage>
        <taxon>Eukaryota</taxon>
        <taxon>Fungi</taxon>
        <taxon>Dikarya</taxon>
        <taxon>Basidiomycota</taxon>
        <taxon>Agaricomycotina</taxon>
        <taxon>Agaricomycetes</taxon>
        <taxon>Agaricomycetidae</taxon>
        <taxon>Boletales</taxon>
        <taxon>Suillineae</taxon>
        <taxon>Suillaceae</taxon>
        <taxon>Suillus</taxon>
    </lineage>
</organism>
<dbReference type="Gene3D" id="3.40.50.1820">
    <property type="entry name" value="alpha/beta hydrolase"/>
    <property type="match status" value="1"/>
</dbReference>
<dbReference type="OrthoDB" id="2691153at2759"/>
<dbReference type="GO" id="GO:0004252">
    <property type="term" value="F:serine-type endopeptidase activity"/>
    <property type="evidence" value="ECO:0007669"/>
    <property type="project" value="TreeGrafter"/>
</dbReference>
<protein>
    <submittedName>
        <fullName evidence="3">Uncharacterized protein</fullName>
    </submittedName>
</protein>
<gene>
    <name evidence="3" type="ORF">EV702DRAFT_960196</name>
</gene>
<dbReference type="InterPro" id="IPR029058">
    <property type="entry name" value="AB_hydrolase_fold"/>
</dbReference>